<dbReference type="AlphaFoldDB" id="A0A6C0E2X7"/>
<feature type="transmembrane region" description="Helical" evidence="1">
    <location>
        <begin position="7"/>
        <end position="28"/>
    </location>
</feature>
<evidence type="ECO:0008006" key="3">
    <source>
        <dbReference type="Google" id="ProtNLM"/>
    </source>
</evidence>
<keyword evidence="1" id="KW-0472">Membrane</keyword>
<evidence type="ECO:0000313" key="2">
    <source>
        <dbReference type="EMBL" id="QHT23394.1"/>
    </source>
</evidence>
<keyword evidence="1" id="KW-1133">Transmembrane helix</keyword>
<accession>A0A6C0E2X7</accession>
<name>A0A6C0E2X7_9ZZZZ</name>
<organism evidence="2">
    <name type="scientific">viral metagenome</name>
    <dbReference type="NCBI Taxonomy" id="1070528"/>
    <lineage>
        <taxon>unclassified sequences</taxon>
        <taxon>metagenomes</taxon>
        <taxon>organismal metagenomes</taxon>
    </lineage>
</organism>
<keyword evidence="1" id="KW-0812">Transmembrane</keyword>
<proteinExistence type="predicted"/>
<protein>
    <recommendedName>
        <fullName evidence="3">CPW-WPC domain-containing protein</fullName>
    </recommendedName>
</protein>
<reference evidence="2" key="1">
    <citation type="journal article" date="2020" name="Nature">
        <title>Giant virus diversity and host interactions through global metagenomics.</title>
        <authorList>
            <person name="Schulz F."/>
            <person name="Roux S."/>
            <person name="Paez-Espino D."/>
            <person name="Jungbluth S."/>
            <person name="Walsh D.A."/>
            <person name="Denef V.J."/>
            <person name="McMahon K.D."/>
            <person name="Konstantinidis K.T."/>
            <person name="Eloe-Fadrosh E.A."/>
            <person name="Kyrpides N.C."/>
            <person name="Woyke T."/>
        </authorList>
    </citation>
    <scope>NUCLEOTIDE SEQUENCE</scope>
    <source>
        <strain evidence="2">GVMAG-M-3300023179-116</strain>
    </source>
</reference>
<evidence type="ECO:0000256" key="1">
    <source>
        <dbReference type="SAM" id="Phobius"/>
    </source>
</evidence>
<sequence length="141" mass="15075">MASFQKIVLTIAVIILIIILIIIGYLLVKNPSSNTWPPITGQCPDYWVDFSGNGGNCVNVQSLGDCSGNGNMNCPNAINNTPSNGMNFNTSTYTNTQNGPCNKYTWASTNGITWDGVWPDFPNPCSPGTTTSNTTTVQTSS</sequence>
<dbReference type="EMBL" id="MN739731">
    <property type="protein sequence ID" value="QHT23394.1"/>
    <property type="molecule type" value="Genomic_DNA"/>
</dbReference>